<dbReference type="PANTHER" id="PTHR43540:SF1">
    <property type="entry name" value="ISOCHORISMATASE HYDROLASE"/>
    <property type="match status" value="1"/>
</dbReference>
<dbReference type="AlphaFoldDB" id="A0A6J4QKK8"/>
<dbReference type="EC" id="3.5.1.59" evidence="3"/>
<dbReference type="PANTHER" id="PTHR43540">
    <property type="entry name" value="PEROXYUREIDOACRYLATE/UREIDOACRYLATE AMIDOHYDROLASE-RELATED"/>
    <property type="match status" value="1"/>
</dbReference>
<accession>A0A6J4QKK8</accession>
<dbReference type="SUPFAM" id="SSF52499">
    <property type="entry name" value="Isochorismatase-like hydrolases"/>
    <property type="match status" value="1"/>
</dbReference>
<dbReference type="InterPro" id="IPR036380">
    <property type="entry name" value="Isochorismatase-like_sf"/>
</dbReference>
<evidence type="ECO:0000313" key="3">
    <source>
        <dbReference type="EMBL" id="CAA9439812.1"/>
    </source>
</evidence>
<dbReference type="Gene3D" id="3.40.50.850">
    <property type="entry name" value="Isochorismatase-like"/>
    <property type="match status" value="1"/>
</dbReference>
<organism evidence="3">
    <name type="scientific">uncultured Rubrobacteraceae bacterium</name>
    <dbReference type="NCBI Taxonomy" id="349277"/>
    <lineage>
        <taxon>Bacteria</taxon>
        <taxon>Bacillati</taxon>
        <taxon>Actinomycetota</taxon>
        <taxon>Rubrobacteria</taxon>
        <taxon>Rubrobacterales</taxon>
        <taxon>Rubrobacteraceae</taxon>
        <taxon>environmental samples</taxon>
    </lineage>
</organism>
<keyword evidence="1 3" id="KW-0378">Hydrolase</keyword>
<evidence type="ECO:0000256" key="1">
    <source>
        <dbReference type="ARBA" id="ARBA00022801"/>
    </source>
</evidence>
<feature type="domain" description="Isochorismatase-like" evidence="2">
    <location>
        <begin position="20"/>
        <end position="195"/>
    </location>
</feature>
<evidence type="ECO:0000259" key="2">
    <source>
        <dbReference type="Pfam" id="PF00857"/>
    </source>
</evidence>
<protein>
    <submittedName>
        <fullName evidence="3">N-carbamoylsarcosine amidase</fullName>
        <ecNumber evidence="3">3.5.1.59</ecNumber>
    </submittedName>
</protein>
<sequence length="207" mass="21740">MTQAHIEGFGGRGGSGLRPALVVVDMTLGFTDPESPLACDLEGPVENIARLLEAAREAGIPVVFTTVAYKESDRLTAATFIEKVPALLTLEAGTRWAEIDPRIAPRETEPVLNKLFASGFFGTPLGALLTAAGVDTLIVTGASTSGCVRATAVDALQYGFRPIVPRGAVGDRNPDAHEANLYDIDLKYGDVVGVEDALGYLKGVAIE</sequence>
<gene>
    <name evidence="3" type="ORF">AVDCRST_MAG01-01-3530</name>
</gene>
<dbReference type="GO" id="GO:0050127">
    <property type="term" value="F:N-carbamoylsarcosine amidase activity"/>
    <property type="evidence" value="ECO:0007669"/>
    <property type="project" value="UniProtKB-EC"/>
</dbReference>
<proteinExistence type="predicted"/>
<name>A0A6J4QKK8_9ACTN</name>
<dbReference type="EMBL" id="CADCUW010000459">
    <property type="protein sequence ID" value="CAA9439812.1"/>
    <property type="molecule type" value="Genomic_DNA"/>
</dbReference>
<dbReference type="InterPro" id="IPR050272">
    <property type="entry name" value="Isochorismatase-like_hydrls"/>
</dbReference>
<dbReference type="InterPro" id="IPR000868">
    <property type="entry name" value="Isochorismatase-like_dom"/>
</dbReference>
<dbReference type="Pfam" id="PF00857">
    <property type="entry name" value="Isochorismatase"/>
    <property type="match status" value="1"/>
</dbReference>
<reference evidence="3" key="1">
    <citation type="submission" date="2020-02" db="EMBL/GenBank/DDBJ databases">
        <authorList>
            <person name="Meier V. D."/>
        </authorList>
    </citation>
    <scope>NUCLEOTIDE SEQUENCE</scope>
    <source>
        <strain evidence="3">AVDCRST_MAG01</strain>
    </source>
</reference>